<evidence type="ECO:0000313" key="1">
    <source>
        <dbReference type="EMBL" id="KAK9991833.1"/>
    </source>
</evidence>
<dbReference type="Proteomes" id="UP001459277">
    <property type="component" value="Unassembled WGS sequence"/>
</dbReference>
<evidence type="ECO:0000313" key="2">
    <source>
        <dbReference type="Proteomes" id="UP001459277"/>
    </source>
</evidence>
<accession>A0AAW2C2T7</accession>
<name>A0AAW2C2T7_9ROSI</name>
<reference evidence="1 2" key="1">
    <citation type="submission" date="2024-01" db="EMBL/GenBank/DDBJ databases">
        <title>A telomere-to-telomere, gap-free genome of sweet tea (Lithocarpus litseifolius).</title>
        <authorList>
            <person name="Zhou J."/>
        </authorList>
    </citation>
    <scope>NUCLEOTIDE SEQUENCE [LARGE SCALE GENOMIC DNA]</scope>
    <source>
        <strain evidence="1">Zhou-2022a</strain>
        <tissue evidence="1">Leaf</tissue>
    </source>
</reference>
<dbReference type="AlphaFoldDB" id="A0AAW2C2T7"/>
<sequence length="107" mass="12247">MPQHNHLSTEIKMPCIHLVVQLVSGKEVDHHQYAKAIFLMELRERTYIDISAHAYSIIAKATRITSRAKLVLPSLIIWILHEKGVETPQDISLMSVPFHQLSNNPKE</sequence>
<keyword evidence="2" id="KW-1185">Reference proteome</keyword>
<organism evidence="1 2">
    <name type="scientific">Lithocarpus litseifolius</name>
    <dbReference type="NCBI Taxonomy" id="425828"/>
    <lineage>
        <taxon>Eukaryota</taxon>
        <taxon>Viridiplantae</taxon>
        <taxon>Streptophyta</taxon>
        <taxon>Embryophyta</taxon>
        <taxon>Tracheophyta</taxon>
        <taxon>Spermatophyta</taxon>
        <taxon>Magnoliopsida</taxon>
        <taxon>eudicotyledons</taxon>
        <taxon>Gunneridae</taxon>
        <taxon>Pentapetalae</taxon>
        <taxon>rosids</taxon>
        <taxon>fabids</taxon>
        <taxon>Fagales</taxon>
        <taxon>Fagaceae</taxon>
        <taxon>Lithocarpus</taxon>
    </lineage>
</organism>
<proteinExistence type="predicted"/>
<dbReference type="EMBL" id="JAZDWU010000009">
    <property type="protein sequence ID" value="KAK9991833.1"/>
    <property type="molecule type" value="Genomic_DNA"/>
</dbReference>
<protein>
    <submittedName>
        <fullName evidence="1">Uncharacterized protein</fullName>
    </submittedName>
</protein>
<gene>
    <name evidence="1" type="ORF">SO802_026818</name>
</gene>
<comment type="caution">
    <text evidence="1">The sequence shown here is derived from an EMBL/GenBank/DDBJ whole genome shotgun (WGS) entry which is preliminary data.</text>
</comment>